<evidence type="ECO:0000313" key="2">
    <source>
        <dbReference type="Proteomes" id="UP001626549"/>
    </source>
</evidence>
<organism evidence="1 2">
    <name type="scientific">Congregibacter brevis</name>
    <dbReference type="NCBI Taxonomy" id="3081201"/>
    <lineage>
        <taxon>Bacteria</taxon>
        <taxon>Pseudomonadati</taxon>
        <taxon>Pseudomonadota</taxon>
        <taxon>Gammaproteobacteria</taxon>
        <taxon>Cellvibrionales</taxon>
        <taxon>Halieaceae</taxon>
        <taxon>Congregibacter</taxon>
    </lineage>
</organism>
<dbReference type="EMBL" id="CP136865">
    <property type="protein sequence ID" value="WOJ97398.1"/>
    <property type="molecule type" value="Genomic_DNA"/>
</dbReference>
<dbReference type="InterPro" id="IPR009874">
    <property type="entry name" value="DUF1428"/>
</dbReference>
<keyword evidence="2" id="KW-1185">Reference proteome</keyword>
<dbReference type="Pfam" id="PF07237">
    <property type="entry name" value="DUF1428"/>
    <property type="match status" value="1"/>
</dbReference>
<reference evidence="1 2" key="1">
    <citation type="submission" date="2023-10" db="EMBL/GenBank/DDBJ databases">
        <title>Two novel species belonging to the OM43/NOR5 clade.</title>
        <authorList>
            <person name="Park M."/>
        </authorList>
    </citation>
    <scope>NUCLEOTIDE SEQUENCE [LARGE SCALE GENOMIC DNA]</scope>
    <source>
        <strain evidence="1 2">IMCC45268</strain>
    </source>
</reference>
<proteinExistence type="predicted"/>
<evidence type="ECO:0000313" key="1">
    <source>
        <dbReference type="EMBL" id="WOJ97398.1"/>
    </source>
</evidence>
<dbReference type="Proteomes" id="UP001626549">
    <property type="component" value="Chromosome"/>
</dbReference>
<sequence length="121" mass="13654">MSYVDGYLIAVPTENKQAYIDFATSSDSIFVEMGATRVVQCWGDDVPEGSVTDMRKAVHAEAEESIVFAWIEWPDKDTREAAMAKMMADDFEDDRLDSQKNPMPFDGSRLIYGGFQQIIEL</sequence>
<dbReference type="PIRSF" id="PIRSF007028">
    <property type="entry name" value="UCP007028"/>
    <property type="match status" value="1"/>
</dbReference>
<gene>
    <name evidence="1" type="ORF">R0137_02215</name>
</gene>
<accession>A0ABZ0IE87</accession>
<dbReference type="InterPro" id="IPR011008">
    <property type="entry name" value="Dimeric_a/b-barrel"/>
</dbReference>
<dbReference type="SUPFAM" id="SSF54909">
    <property type="entry name" value="Dimeric alpha+beta barrel"/>
    <property type="match status" value="1"/>
</dbReference>
<protein>
    <submittedName>
        <fullName evidence="1">DUF1428 domain-containing protein</fullName>
    </submittedName>
</protein>
<name>A0ABZ0IE87_9GAMM</name>
<dbReference type="Gene3D" id="3.30.70.100">
    <property type="match status" value="1"/>
</dbReference>
<dbReference type="RefSeq" id="WP_407328216.1">
    <property type="nucleotide sequence ID" value="NZ_CP136865.1"/>
</dbReference>